<reference evidence="2" key="1">
    <citation type="journal article" date="2017" name="Genome Biol.">
        <title>Comparative genomics reveals high biological diversity and specific adaptations in the industrially and medically important fungal genus Aspergillus.</title>
        <authorList>
            <person name="de Vries R.P."/>
            <person name="Riley R."/>
            <person name="Wiebenga A."/>
            <person name="Aguilar-Osorio G."/>
            <person name="Amillis S."/>
            <person name="Uchima C.A."/>
            <person name="Anderluh G."/>
            <person name="Asadollahi M."/>
            <person name="Askin M."/>
            <person name="Barry K."/>
            <person name="Battaglia E."/>
            <person name="Bayram O."/>
            <person name="Benocci T."/>
            <person name="Braus-Stromeyer S.A."/>
            <person name="Caldana C."/>
            <person name="Canovas D."/>
            <person name="Cerqueira G.C."/>
            <person name="Chen F."/>
            <person name="Chen W."/>
            <person name="Choi C."/>
            <person name="Clum A."/>
            <person name="Dos Santos R.A."/>
            <person name="Damasio A.R."/>
            <person name="Diallinas G."/>
            <person name="Emri T."/>
            <person name="Fekete E."/>
            <person name="Flipphi M."/>
            <person name="Freyberg S."/>
            <person name="Gallo A."/>
            <person name="Gournas C."/>
            <person name="Habgood R."/>
            <person name="Hainaut M."/>
            <person name="Harispe M.L."/>
            <person name="Henrissat B."/>
            <person name="Hilden K.S."/>
            <person name="Hope R."/>
            <person name="Hossain A."/>
            <person name="Karabika E."/>
            <person name="Karaffa L."/>
            <person name="Karanyi Z."/>
            <person name="Krasevec N."/>
            <person name="Kuo A."/>
            <person name="Kusch H."/>
            <person name="LaButti K."/>
            <person name="Lagendijk E.L."/>
            <person name="Lapidus A."/>
            <person name="Levasseur A."/>
            <person name="Lindquist E."/>
            <person name="Lipzen A."/>
            <person name="Logrieco A.F."/>
            <person name="MacCabe A."/>
            <person name="Maekelae M.R."/>
            <person name="Malavazi I."/>
            <person name="Melin P."/>
            <person name="Meyer V."/>
            <person name="Mielnichuk N."/>
            <person name="Miskei M."/>
            <person name="Molnar A.P."/>
            <person name="Mule G."/>
            <person name="Ngan C.Y."/>
            <person name="Orejas M."/>
            <person name="Orosz E."/>
            <person name="Ouedraogo J.P."/>
            <person name="Overkamp K.M."/>
            <person name="Park H.-S."/>
            <person name="Perrone G."/>
            <person name="Piumi F."/>
            <person name="Punt P.J."/>
            <person name="Ram A.F."/>
            <person name="Ramon A."/>
            <person name="Rauscher S."/>
            <person name="Record E."/>
            <person name="Riano-Pachon D.M."/>
            <person name="Robert V."/>
            <person name="Roehrig J."/>
            <person name="Ruller R."/>
            <person name="Salamov A."/>
            <person name="Salih N.S."/>
            <person name="Samson R.A."/>
            <person name="Sandor E."/>
            <person name="Sanguinetti M."/>
            <person name="Schuetze T."/>
            <person name="Sepcic K."/>
            <person name="Shelest E."/>
            <person name="Sherlock G."/>
            <person name="Sophianopoulou V."/>
            <person name="Squina F.M."/>
            <person name="Sun H."/>
            <person name="Susca A."/>
            <person name="Todd R.B."/>
            <person name="Tsang A."/>
            <person name="Unkles S.E."/>
            <person name="van de Wiele N."/>
            <person name="van Rossen-Uffink D."/>
            <person name="Oliveira J.V."/>
            <person name="Vesth T.C."/>
            <person name="Visser J."/>
            <person name="Yu J.-H."/>
            <person name="Zhou M."/>
            <person name="Andersen M.R."/>
            <person name="Archer D.B."/>
            <person name="Baker S.E."/>
            <person name="Benoit I."/>
            <person name="Brakhage A.A."/>
            <person name="Braus G.H."/>
            <person name="Fischer R."/>
            <person name="Frisvad J.C."/>
            <person name="Goldman G.H."/>
            <person name="Houbraken J."/>
            <person name="Oakley B."/>
            <person name="Pocsi I."/>
            <person name="Scazzocchio C."/>
            <person name="Seiboth B."/>
            <person name="vanKuyk P.A."/>
            <person name="Wortman J."/>
            <person name="Dyer P.S."/>
            <person name="Grigoriev I.V."/>
        </authorList>
    </citation>
    <scope>NUCLEOTIDE SEQUENCE [LARGE SCALE GENOMIC DNA]</scope>
    <source>
        <strain evidence="2">ITEM 5010</strain>
    </source>
</reference>
<dbReference type="VEuPathDB" id="FungiDB:ASPCADRAFT_211998"/>
<feature type="non-terminal residue" evidence="1">
    <location>
        <position position="278"/>
    </location>
</feature>
<evidence type="ECO:0000313" key="2">
    <source>
        <dbReference type="Proteomes" id="UP000188318"/>
    </source>
</evidence>
<organism evidence="1 2">
    <name type="scientific">Aspergillus carbonarius (strain ITEM 5010)</name>
    <dbReference type="NCBI Taxonomy" id="602072"/>
    <lineage>
        <taxon>Eukaryota</taxon>
        <taxon>Fungi</taxon>
        <taxon>Dikarya</taxon>
        <taxon>Ascomycota</taxon>
        <taxon>Pezizomycotina</taxon>
        <taxon>Eurotiomycetes</taxon>
        <taxon>Eurotiomycetidae</taxon>
        <taxon>Eurotiales</taxon>
        <taxon>Aspergillaceae</taxon>
        <taxon>Aspergillus</taxon>
        <taxon>Aspergillus subgen. Circumdati</taxon>
    </lineage>
</organism>
<sequence length="278" mass="31565">MHLDHKIPWNTAATHINYIRSNPRFTPRRTDFFSRNKPSESTDLNHFRRTLIHTIREFSTTEESKPLTPVALDNLLSDDLLSYPENHFSLGPHTTNSARNNPLSPKHQTIQYWIDRAGTPPTSYTSGDGDLADAIKMLIIIAGSAQKDDTMSQAMSREAISVLLTLSRHPQVPLHTLANIHWGHAFGVEFVADTALTVYILINLMDGVIFSKRDDNEISLLEMRSFQYWAGHALANYDYPAQNIPHRRFWSEMGVTDDWVCEQRGREGLPVFGGIDPL</sequence>
<name>A0A1R3R7I6_ASPC5</name>
<dbReference type="OMA" id="VSNPLCE"/>
<accession>A0A1R3R7I6</accession>
<evidence type="ECO:0000313" key="1">
    <source>
        <dbReference type="EMBL" id="OOF90430.1"/>
    </source>
</evidence>
<dbReference type="OrthoDB" id="3204049at2759"/>
<dbReference type="AlphaFoldDB" id="A0A1R3R7I6"/>
<gene>
    <name evidence="1" type="ORF">ASPCADRAFT_211998</name>
</gene>
<proteinExistence type="predicted"/>
<dbReference type="EMBL" id="KV907523">
    <property type="protein sequence ID" value="OOF90430.1"/>
    <property type="molecule type" value="Genomic_DNA"/>
</dbReference>
<protein>
    <submittedName>
        <fullName evidence="1">Uncharacterized protein</fullName>
    </submittedName>
</protein>
<keyword evidence="2" id="KW-1185">Reference proteome</keyword>
<dbReference type="Proteomes" id="UP000188318">
    <property type="component" value="Unassembled WGS sequence"/>
</dbReference>